<accession>A0A221UXB4</accession>
<name>A0A221UXB4_9FLAO</name>
<dbReference type="Proteomes" id="UP000204551">
    <property type="component" value="Chromosome"/>
</dbReference>
<feature type="transmembrane region" description="Helical" evidence="1">
    <location>
        <begin position="12"/>
        <end position="35"/>
    </location>
</feature>
<evidence type="ECO:0000313" key="3">
    <source>
        <dbReference type="Proteomes" id="UP000204551"/>
    </source>
</evidence>
<sequence length="97" mass="11316">MVVFEKKRPLYISFILFIYVLYSLYICTTTCPLLVHHLSSSCPTSCPRFGYVICVLVKMKQNILIKMMVFSNHKPIPRLKKRFFASLSRYQSCPISS</sequence>
<keyword evidence="1" id="KW-1133">Transmembrane helix</keyword>
<keyword evidence="1" id="KW-0812">Transmembrane</keyword>
<evidence type="ECO:0000256" key="1">
    <source>
        <dbReference type="SAM" id="Phobius"/>
    </source>
</evidence>
<proteinExistence type="predicted"/>
<protein>
    <submittedName>
        <fullName evidence="2">Uncharacterized protein</fullName>
    </submittedName>
</protein>
<gene>
    <name evidence="2" type="ORF">AREALGSMS7_02564</name>
</gene>
<organism evidence="2 3">
    <name type="scientific">Arenibacter algicola</name>
    <dbReference type="NCBI Taxonomy" id="616991"/>
    <lineage>
        <taxon>Bacteria</taxon>
        <taxon>Pseudomonadati</taxon>
        <taxon>Bacteroidota</taxon>
        <taxon>Flavobacteriia</taxon>
        <taxon>Flavobacteriales</taxon>
        <taxon>Flavobacteriaceae</taxon>
        <taxon>Arenibacter</taxon>
    </lineage>
</organism>
<dbReference type="EMBL" id="CP022515">
    <property type="protein sequence ID" value="ASO06007.1"/>
    <property type="molecule type" value="Genomic_DNA"/>
</dbReference>
<reference evidence="2 3" key="1">
    <citation type="submission" date="2017-07" db="EMBL/GenBank/DDBJ databases">
        <title>Genome Sequence of Arenibacter algicola Strain SMS7 Isolated from a culture of the Diatom Skeletonema marinoi.</title>
        <authorList>
            <person name="Topel M."/>
            <person name="Pinder M.I.M."/>
            <person name="Johansson O.N."/>
            <person name="Kourtchenko O."/>
            <person name="Godhe A."/>
            <person name="Clarke A.K."/>
        </authorList>
    </citation>
    <scope>NUCLEOTIDE SEQUENCE [LARGE SCALE GENOMIC DNA]</scope>
    <source>
        <strain evidence="2 3">SMS7</strain>
    </source>
</reference>
<dbReference type="AlphaFoldDB" id="A0A221UXB4"/>
<keyword evidence="1" id="KW-0472">Membrane</keyword>
<dbReference type="KEGG" id="aalg:AREALGSMS7_02564"/>
<evidence type="ECO:0000313" key="2">
    <source>
        <dbReference type="EMBL" id="ASO06007.1"/>
    </source>
</evidence>